<evidence type="ECO:0000256" key="2">
    <source>
        <dbReference type="ARBA" id="ARBA00012202"/>
    </source>
</evidence>
<dbReference type="GO" id="GO:0070482">
    <property type="term" value="P:response to oxygen levels"/>
    <property type="evidence" value="ECO:0007669"/>
    <property type="project" value="TreeGrafter"/>
</dbReference>
<dbReference type="PANTHER" id="PTHR45655">
    <property type="entry name" value="GUANYLATE CYCLASE SOLUBLE SUBUNIT BETA-2"/>
    <property type="match status" value="1"/>
</dbReference>
<dbReference type="GO" id="GO:0008074">
    <property type="term" value="C:guanylate cyclase complex, soluble"/>
    <property type="evidence" value="ECO:0007669"/>
    <property type="project" value="TreeGrafter"/>
</dbReference>
<dbReference type="SUPFAM" id="SSF109604">
    <property type="entry name" value="HD-domain/PDEase-like"/>
    <property type="match status" value="2"/>
</dbReference>
<evidence type="ECO:0000259" key="7">
    <source>
        <dbReference type="PROSITE" id="PS50125"/>
    </source>
</evidence>
<dbReference type="InterPro" id="IPR042463">
    <property type="entry name" value="HNOB_dom_associated_sf"/>
</dbReference>
<dbReference type="GO" id="GO:0019934">
    <property type="term" value="P:cGMP-mediated signaling"/>
    <property type="evidence" value="ECO:0007669"/>
    <property type="project" value="TreeGrafter"/>
</dbReference>
<protein>
    <recommendedName>
        <fullName evidence="2">guanylate cyclase</fullName>
        <ecNumber evidence="2">4.6.1.2</ecNumber>
    </recommendedName>
</protein>
<dbReference type="Pfam" id="PF00233">
    <property type="entry name" value="PDEase_I"/>
    <property type="match status" value="1"/>
</dbReference>
<dbReference type="InterPro" id="IPR011645">
    <property type="entry name" value="HNOB_dom_associated"/>
</dbReference>
<dbReference type="Gene3D" id="3.30.450.260">
    <property type="entry name" value="Haem NO binding associated domain"/>
    <property type="match status" value="1"/>
</dbReference>
<keyword evidence="6" id="KW-0141">cGMP biosynthesis</keyword>
<dbReference type="InterPro" id="IPR036971">
    <property type="entry name" value="PDEase_catalytic_dom_sf"/>
</dbReference>
<dbReference type="SMART" id="SM00044">
    <property type="entry name" value="CYCc"/>
    <property type="match status" value="1"/>
</dbReference>
<dbReference type="CDD" id="cd00077">
    <property type="entry name" value="HDc"/>
    <property type="match status" value="1"/>
</dbReference>
<dbReference type="Gene3D" id="3.30.70.1230">
    <property type="entry name" value="Nucleotide cyclase"/>
    <property type="match status" value="1"/>
</dbReference>
<evidence type="ECO:0000256" key="1">
    <source>
        <dbReference type="ARBA" id="ARBA00004496"/>
    </source>
</evidence>
<dbReference type="GO" id="GO:0020037">
    <property type="term" value="F:heme binding"/>
    <property type="evidence" value="ECO:0007669"/>
    <property type="project" value="InterPro"/>
</dbReference>
<dbReference type="GO" id="GO:0004383">
    <property type="term" value="F:guanylate cyclase activity"/>
    <property type="evidence" value="ECO:0007669"/>
    <property type="project" value="UniProtKB-EC"/>
</dbReference>
<dbReference type="EC" id="4.6.1.2" evidence="2"/>
<dbReference type="Pfam" id="PF07701">
    <property type="entry name" value="HNOBA"/>
    <property type="match status" value="1"/>
</dbReference>
<accession>A0AAD2FWY6</accession>
<keyword evidence="10" id="KW-1185">Reference proteome</keyword>
<dbReference type="InterPro" id="IPR038158">
    <property type="entry name" value="H-NOX_domain_sf"/>
</dbReference>
<dbReference type="Pfam" id="PF00211">
    <property type="entry name" value="Guanylate_cyc"/>
    <property type="match status" value="1"/>
</dbReference>
<gene>
    <name evidence="9" type="ORF">CYCCA115_LOCUS15479</name>
</gene>
<evidence type="ECO:0000313" key="9">
    <source>
        <dbReference type="EMBL" id="CAJ1954887.1"/>
    </source>
</evidence>
<sequence length="1526" mass="173781">MYGLAFEIFEAWIVDDYGSDAWRSTKKKARCEVEAFLTRATYDFKLLVKLIKAASLYLDKATDKILRSFGNYTVSYLFNSVYGSILRNNGATLKQWLSNINATFDHFQRSFPKGDGSSPPVFWCEDYKEEKGAILLHYYNPRGNAFVPFVVGVVEELATLHFELDIKMEILGLQNSGDAQYSTWMIKAADPKDSWKVTPSAPNRRGGMTRKLSFAQLDEMPDEPCPFTADTQVVPANNTGSEEALSVKRLKHVFPFHVVVNRDFCITQVGYKLPQVLRTDQADICGKHIKDVFKVILPEMAFDWEWSSMNRFWDQSFFLEPIVDAVKTSQNAKIDFKASLLTLSSQLVMISLRPNVRDIESLQETGLTLSELSDVTSERDAVFLGEYVSREAGKTHALDKLSKDLKAEQKLSETLLYNMLPKNVADDLRQGKTVEPRYFGNVTLFFSDIEGFTTLCDQIQPWDVIDMMNQLYSVMDFLVDRFKLYKVETVGDAYVCASGLPEADEFHGEKIANFALAVVECSKHVKSPLTGEPIKLRIGIHTGHCTAGVVGTLTPHYCLFGDMVNFTARHETSGAAGRIHCSNDLYELLRSRSPAGAQQYRFKARGLVDMKGKGEHLTHWLEKGTENNHFANPGSLLTLSNKVRKRISAKKWKMRKYFQEQAANFDESNRASSASVSVGSGLSVVSSVASGAASVDSRTSFVETAVRKNSQVDGQEETIIDFGDHLPKHAQEWRELRYDSMVSQEELVDHVFEILFSTLKKCIDKGGRRLKVIEDQLRAYVYSIVGLYNPDSIYHTLRYSAEVMLRAAFLMERRAEVRKKDPWDVFMIVFAIFVRDIHHNEISDEQLEQENHYYVSHYKGKGAYHQRRSLDSALEILEDDFVQLYDEIFLGCPTFRRGVKKLAVVSVAVEVESKFKVMLERFDSNKEKPNVRVRSTHGESDPVLEMIVAFATVGHYCQSHDLFLHWNHLQLMAQLHCFEHDRKLADPRKDWHREQCMVFQNTIEPLVGRMETLLPQNTWLRFTCTNNLALWMRDGREEISSSLIPQAKVKAQPWAYNSDLVSSNLNILESLMLDIAANRAEDGTVGEVDWDSMKKTRTPYEEMRLSLEVNKGGNEQQSEESGADDLVPTRVLEELRDFVLSVANSHGRNEFRNFHHASHVAHIAHLLVQSLQKHSDEEHPVAFDPLVRFAIVLSALVHDIGHTGVSNARLKVENPQLAEKYSNKSISEQNAVDTAWNIFMADEHQNLREFLFGSSVAECKRLRELMVNGVMATDLSDPVLKALRKRRWTKASSDANTKSTLIMEHILQVSSVGHHFQEWGIFLDWNEREFLEDFLAFLEGRISEDPSDGWHAKQLKKFDDIVLPMSERGAETDCWHMLGDQLFQQATMNRLKWELEGEEFCRAMAEKTKSKFSKPSDATATTAAESMLTSTIVEQIESLSKVIKRYERKVETACGNLITVAYKDSPDIAASGLRKQSWADIRRHFRQQGWYRVHSPSLEDDELSGLTDESGNKMARRHSVDVVFNC</sequence>
<comment type="caution">
    <text evidence="9">The sequence shown here is derived from an EMBL/GenBank/DDBJ whole genome shotgun (WGS) entry which is preliminary data.</text>
</comment>
<name>A0AAD2FWY6_9STRA</name>
<reference evidence="9" key="1">
    <citation type="submission" date="2023-08" db="EMBL/GenBank/DDBJ databases">
        <authorList>
            <person name="Audoor S."/>
            <person name="Bilcke G."/>
        </authorList>
    </citation>
    <scope>NUCLEOTIDE SEQUENCE</scope>
</reference>
<comment type="subcellular location">
    <subcellularLocation>
        <location evidence="1">Cytoplasm</location>
    </subcellularLocation>
</comment>
<evidence type="ECO:0000256" key="6">
    <source>
        <dbReference type="ARBA" id="ARBA00023293"/>
    </source>
</evidence>
<dbReference type="Gene3D" id="6.10.250.780">
    <property type="match status" value="1"/>
</dbReference>
<evidence type="ECO:0000259" key="8">
    <source>
        <dbReference type="PROSITE" id="PS51845"/>
    </source>
</evidence>
<evidence type="ECO:0000256" key="4">
    <source>
        <dbReference type="ARBA" id="ARBA00022741"/>
    </source>
</evidence>
<dbReference type="InterPro" id="IPR029787">
    <property type="entry name" value="Nucleotide_cyclase"/>
</dbReference>
<dbReference type="Pfam" id="PF07700">
    <property type="entry name" value="HNOB"/>
    <property type="match status" value="1"/>
</dbReference>
<dbReference type="InterPro" id="IPR001054">
    <property type="entry name" value="A/G_cyclase"/>
</dbReference>
<dbReference type="PROSITE" id="PS51845">
    <property type="entry name" value="PDEASE_I_2"/>
    <property type="match status" value="1"/>
</dbReference>
<dbReference type="EMBL" id="CAKOGP040001870">
    <property type="protein sequence ID" value="CAJ1954887.1"/>
    <property type="molecule type" value="Genomic_DNA"/>
</dbReference>
<dbReference type="InterPro" id="IPR024096">
    <property type="entry name" value="NO_sig/Golgi_transp_ligand-bd"/>
</dbReference>
<dbReference type="PROSITE" id="PS50125">
    <property type="entry name" value="GUANYLATE_CYCLASE_2"/>
    <property type="match status" value="1"/>
</dbReference>
<dbReference type="CDD" id="cd07302">
    <property type="entry name" value="CHD"/>
    <property type="match status" value="1"/>
</dbReference>
<evidence type="ECO:0000256" key="3">
    <source>
        <dbReference type="ARBA" id="ARBA00022490"/>
    </source>
</evidence>
<feature type="domain" description="Guanylate cyclase" evidence="7">
    <location>
        <begin position="443"/>
        <end position="571"/>
    </location>
</feature>
<keyword evidence="3" id="KW-0963">Cytoplasm</keyword>
<dbReference type="PANTHER" id="PTHR45655:SF13">
    <property type="entry name" value="SOLUBLE GUANYLATE CYCLASE GCY-32-RELATED"/>
    <property type="match status" value="1"/>
</dbReference>
<keyword evidence="4" id="KW-0547">Nucleotide-binding</keyword>
<evidence type="ECO:0000313" key="10">
    <source>
        <dbReference type="Proteomes" id="UP001295423"/>
    </source>
</evidence>
<dbReference type="SMART" id="SM00471">
    <property type="entry name" value="HDc"/>
    <property type="match status" value="1"/>
</dbReference>
<dbReference type="InterPro" id="IPR003607">
    <property type="entry name" value="HD/PDEase_dom"/>
</dbReference>
<dbReference type="SUPFAM" id="SSF55073">
    <property type="entry name" value="Nucleotide cyclase"/>
    <property type="match status" value="1"/>
</dbReference>
<dbReference type="InterPro" id="IPR011644">
    <property type="entry name" value="Heme_NO-bd"/>
</dbReference>
<dbReference type="SUPFAM" id="SSF111126">
    <property type="entry name" value="Ligand-binding domain in the NO signalling and Golgi transport"/>
    <property type="match status" value="1"/>
</dbReference>
<keyword evidence="5" id="KW-0342">GTP-binding</keyword>
<dbReference type="Gene3D" id="1.10.1300.10">
    <property type="entry name" value="3'5'-cyclic nucleotide phosphodiesterase, catalytic domain"/>
    <property type="match status" value="2"/>
</dbReference>
<proteinExistence type="predicted"/>
<dbReference type="Proteomes" id="UP001295423">
    <property type="component" value="Unassembled WGS sequence"/>
</dbReference>
<feature type="domain" description="PDEase" evidence="8">
    <location>
        <begin position="1064"/>
        <end position="1276"/>
    </location>
</feature>
<dbReference type="Gene3D" id="3.90.1520.10">
    <property type="entry name" value="H-NOX domain"/>
    <property type="match status" value="1"/>
</dbReference>
<organism evidence="9 10">
    <name type="scientific">Cylindrotheca closterium</name>
    <dbReference type="NCBI Taxonomy" id="2856"/>
    <lineage>
        <taxon>Eukaryota</taxon>
        <taxon>Sar</taxon>
        <taxon>Stramenopiles</taxon>
        <taxon>Ochrophyta</taxon>
        <taxon>Bacillariophyta</taxon>
        <taxon>Bacillariophyceae</taxon>
        <taxon>Bacillariophycidae</taxon>
        <taxon>Bacillariales</taxon>
        <taxon>Bacillariaceae</taxon>
        <taxon>Cylindrotheca</taxon>
    </lineage>
</organism>
<dbReference type="GO" id="GO:0004114">
    <property type="term" value="F:3',5'-cyclic-nucleotide phosphodiesterase activity"/>
    <property type="evidence" value="ECO:0007669"/>
    <property type="project" value="InterPro"/>
</dbReference>
<evidence type="ECO:0000256" key="5">
    <source>
        <dbReference type="ARBA" id="ARBA00023134"/>
    </source>
</evidence>
<dbReference type="InterPro" id="IPR002073">
    <property type="entry name" value="PDEase_catalytic_dom"/>
</dbReference>
<dbReference type="GO" id="GO:0005525">
    <property type="term" value="F:GTP binding"/>
    <property type="evidence" value="ECO:0007669"/>
    <property type="project" value="UniProtKB-KW"/>
</dbReference>